<evidence type="ECO:0000313" key="5">
    <source>
        <dbReference type="Proteomes" id="UP000317429"/>
    </source>
</evidence>
<dbReference type="PANTHER" id="PTHR30093">
    <property type="entry name" value="GENERAL SECRETION PATHWAY PROTEIN G"/>
    <property type="match status" value="1"/>
</dbReference>
<dbReference type="InterPro" id="IPR011453">
    <property type="entry name" value="DUF1559"/>
</dbReference>
<dbReference type="Proteomes" id="UP000317429">
    <property type="component" value="Chromosome"/>
</dbReference>
<keyword evidence="1" id="KW-0472">Membrane</keyword>
<feature type="signal peptide" evidence="2">
    <location>
        <begin position="1"/>
        <end position="25"/>
    </location>
</feature>
<dbReference type="PROSITE" id="PS00409">
    <property type="entry name" value="PROKAR_NTER_METHYL"/>
    <property type="match status" value="1"/>
</dbReference>
<dbReference type="SUPFAM" id="SSF54523">
    <property type="entry name" value="Pili subunits"/>
    <property type="match status" value="1"/>
</dbReference>
<dbReference type="InterPro" id="IPR018247">
    <property type="entry name" value="EF_Hand_1_Ca_BS"/>
</dbReference>
<name>A0A518D669_9BACT</name>
<dbReference type="NCBIfam" id="TIGR04294">
    <property type="entry name" value="pre_pil_HX9DG"/>
    <property type="match status" value="1"/>
</dbReference>
<sequence precursor="true">MKTKHDQKSFAMALAWALLPGWCVAQPALLTPNDAQWPAAGWARGDESSAYAHWDVFTSAAGPNAPDAGQQNADSAYLQEVSDPPSGVFVSGSQNLYSFSAPMHFEVGLSAVGFGANATLVAQVVTLGTELDPSSVLLDYGSGGQSLAPAQTMELGRTALGGFGGDLVTTLYCWELTGLGPEAFLLRLASAESSMSLDQVVLDIFSHSVPLPGDYDGSGVVDTGDLTRWREQFGTAGPDADGNGDGLVDAGDYTWWRDHWTQPPSGAFAAAAVPEPGALALLAAVLTPIGFMFFCNWITRPEPAPPRGEAQRSGFTLVELLIVIAIIGVLVALLLPAVQAAREAARRSHCQNNLKQVGLAMHQHDDARHRLPPALPEDGAYTTSALVPLLPFLEEAAVFGAYDPSIGPDEGANAAITQAHLPVFLCPSMQTLDGSLPPGAGSYAVSTGSGYSRFPIAIATGRPDPRCHNGAIIDPVRGRTTVARISAADGSSHTFLVGELDYGLSNFEEKLGSTAYAGSSLSAGGSTRWAMAYPGVTWGSTAGAFNSDRLITGFLEWETFRGDHPGGVEMLFVDGSVRFVEDSTDDAALDALATRDGGELLAL</sequence>
<dbReference type="OrthoDB" id="263324at2"/>
<protein>
    <recommendedName>
        <fullName evidence="3">DUF1559 domain-containing protein</fullName>
    </recommendedName>
</protein>
<feature type="domain" description="DUF1559" evidence="3">
    <location>
        <begin position="339"/>
        <end position="586"/>
    </location>
</feature>
<reference evidence="4 5" key="1">
    <citation type="submission" date="2019-02" db="EMBL/GenBank/DDBJ databases">
        <title>Deep-cultivation of Planctomycetes and their phenomic and genomic characterization uncovers novel biology.</title>
        <authorList>
            <person name="Wiegand S."/>
            <person name="Jogler M."/>
            <person name="Boedeker C."/>
            <person name="Pinto D."/>
            <person name="Vollmers J."/>
            <person name="Rivas-Marin E."/>
            <person name="Kohn T."/>
            <person name="Peeters S.H."/>
            <person name="Heuer A."/>
            <person name="Rast P."/>
            <person name="Oberbeckmann S."/>
            <person name="Bunk B."/>
            <person name="Jeske O."/>
            <person name="Meyerdierks A."/>
            <person name="Storesund J.E."/>
            <person name="Kallscheuer N."/>
            <person name="Luecker S."/>
            <person name="Lage O.M."/>
            <person name="Pohl T."/>
            <person name="Merkel B.J."/>
            <person name="Hornburger P."/>
            <person name="Mueller R.-W."/>
            <person name="Bruemmer F."/>
            <person name="Labrenz M."/>
            <person name="Spormann A.M."/>
            <person name="Op den Camp H."/>
            <person name="Overmann J."/>
            <person name="Amann R."/>
            <person name="Jetten M.S.M."/>
            <person name="Mascher T."/>
            <person name="Medema M.H."/>
            <person name="Devos D.P."/>
            <person name="Kaster A.-K."/>
            <person name="Ovreas L."/>
            <person name="Rohde M."/>
            <person name="Galperin M.Y."/>
            <person name="Jogler C."/>
        </authorList>
    </citation>
    <scope>NUCLEOTIDE SEQUENCE [LARGE SCALE GENOMIC DNA]</scope>
    <source>
        <strain evidence="4 5">Pla175</strain>
    </source>
</reference>
<keyword evidence="2" id="KW-0732">Signal</keyword>
<dbReference type="EMBL" id="CP036291">
    <property type="protein sequence ID" value="QDU86972.1"/>
    <property type="molecule type" value="Genomic_DNA"/>
</dbReference>
<organism evidence="4 5">
    <name type="scientific">Pirellulimonas nuda</name>
    <dbReference type="NCBI Taxonomy" id="2528009"/>
    <lineage>
        <taxon>Bacteria</taxon>
        <taxon>Pseudomonadati</taxon>
        <taxon>Planctomycetota</taxon>
        <taxon>Planctomycetia</taxon>
        <taxon>Pirellulales</taxon>
        <taxon>Lacipirellulaceae</taxon>
        <taxon>Pirellulimonas</taxon>
    </lineage>
</organism>
<dbReference type="KEGG" id="pnd:Pla175_03260"/>
<dbReference type="PROSITE" id="PS00018">
    <property type="entry name" value="EF_HAND_1"/>
    <property type="match status" value="1"/>
</dbReference>
<keyword evidence="1" id="KW-0812">Transmembrane</keyword>
<dbReference type="Pfam" id="PF07963">
    <property type="entry name" value="N_methyl"/>
    <property type="match status" value="1"/>
</dbReference>
<evidence type="ECO:0000256" key="1">
    <source>
        <dbReference type="SAM" id="Phobius"/>
    </source>
</evidence>
<dbReference type="AlphaFoldDB" id="A0A518D669"/>
<dbReference type="Gene3D" id="1.10.1330.10">
    <property type="entry name" value="Dockerin domain"/>
    <property type="match status" value="1"/>
</dbReference>
<keyword evidence="1" id="KW-1133">Transmembrane helix</keyword>
<dbReference type="RefSeq" id="WP_145280687.1">
    <property type="nucleotide sequence ID" value="NZ_CP036291.1"/>
</dbReference>
<gene>
    <name evidence="4" type="ORF">Pla175_03260</name>
</gene>
<keyword evidence="5" id="KW-1185">Reference proteome</keyword>
<dbReference type="InterPro" id="IPR027558">
    <property type="entry name" value="Pre_pil_HX9DG_C"/>
</dbReference>
<dbReference type="PANTHER" id="PTHR30093:SF2">
    <property type="entry name" value="TYPE II SECRETION SYSTEM PROTEIN H"/>
    <property type="match status" value="1"/>
</dbReference>
<dbReference type="NCBIfam" id="TIGR02532">
    <property type="entry name" value="IV_pilin_GFxxxE"/>
    <property type="match status" value="1"/>
</dbReference>
<evidence type="ECO:0000256" key="2">
    <source>
        <dbReference type="SAM" id="SignalP"/>
    </source>
</evidence>
<accession>A0A518D669</accession>
<dbReference type="InterPro" id="IPR045584">
    <property type="entry name" value="Pilin-like"/>
</dbReference>
<dbReference type="SUPFAM" id="SSF63446">
    <property type="entry name" value="Type I dockerin domain"/>
    <property type="match status" value="1"/>
</dbReference>
<evidence type="ECO:0000313" key="4">
    <source>
        <dbReference type="EMBL" id="QDU86972.1"/>
    </source>
</evidence>
<feature type="chain" id="PRO_5022174080" description="DUF1559 domain-containing protein" evidence="2">
    <location>
        <begin position="26"/>
        <end position="603"/>
    </location>
</feature>
<feature type="transmembrane region" description="Helical" evidence="1">
    <location>
        <begin position="278"/>
        <end position="299"/>
    </location>
</feature>
<dbReference type="Gene3D" id="3.30.700.10">
    <property type="entry name" value="Glycoprotein, Type 4 Pilin"/>
    <property type="match status" value="1"/>
</dbReference>
<dbReference type="InterPro" id="IPR036439">
    <property type="entry name" value="Dockerin_dom_sf"/>
</dbReference>
<feature type="transmembrane region" description="Helical" evidence="1">
    <location>
        <begin position="320"/>
        <end position="338"/>
    </location>
</feature>
<dbReference type="GO" id="GO:0000272">
    <property type="term" value="P:polysaccharide catabolic process"/>
    <property type="evidence" value="ECO:0007669"/>
    <property type="project" value="InterPro"/>
</dbReference>
<dbReference type="InterPro" id="IPR012902">
    <property type="entry name" value="N_methyl_site"/>
</dbReference>
<proteinExistence type="predicted"/>
<evidence type="ECO:0000259" key="3">
    <source>
        <dbReference type="Pfam" id="PF07596"/>
    </source>
</evidence>
<dbReference type="Pfam" id="PF07596">
    <property type="entry name" value="SBP_bac_10"/>
    <property type="match status" value="1"/>
</dbReference>